<gene>
    <name evidence="2" type="ORF">LCPAC104_01950</name>
</gene>
<reference evidence="2" key="1">
    <citation type="journal article" date="2019" name="MBio">
        <title>Virus Genomes from Deep Sea Sediments Expand the Ocean Megavirome and Support Independent Origins of Viral Gigantism.</title>
        <authorList>
            <person name="Backstrom D."/>
            <person name="Yutin N."/>
            <person name="Jorgensen S.L."/>
            <person name="Dharamshi J."/>
            <person name="Homa F."/>
            <person name="Zaremba-Niedwiedzka K."/>
            <person name="Spang A."/>
            <person name="Wolf Y.I."/>
            <person name="Koonin E.V."/>
            <person name="Ettema T.J."/>
        </authorList>
    </citation>
    <scope>NUCLEOTIDE SEQUENCE</scope>
</reference>
<protein>
    <submittedName>
        <fullName evidence="2">Uncharacterized protein</fullName>
    </submittedName>
</protein>
<evidence type="ECO:0000256" key="1">
    <source>
        <dbReference type="SAM" id="MobiDB-lite"/>
    </source>
</evidence>
<dbReference type="EMBL" id="MK500497">
    <property type="protein sequence ID" value="QBK90696.1"/>
    <property type="molecule type" value="Genomic_DNA"/>
</dbReference>
<proteinExistence type="predicted"/>
<evidence type="ECO:0000313" key="2">
    <source>
        <dbReference type="EMBL" id="QBK90696.1"/>
    </source>
</evidence>
<feature type="compositionally biased region" description="Low complexity" evidence="1">
    <location>
        <begin position="140"/>
        <end position="158"/>
    </location>
</feature>
<accession>A0A481Z517</accession>
<feature type="region of interest" description="Disordered" evidence="1">
    <location>
        <begin position="114"/>
        <end position="158"/>
    </location>
</feature>
<name>A0A481Z517_9VIRU</name>
<organism evidence="2">
    <name type="scientific">Pithovirus LCPAC104</name>
    <dbReference type="NCBI Taxonomy" id="2506589"/>
    <lineage>
        <taxon>Viruses</taxon>
        <taxon>Pithoviruses</taxon>
    </lineage>
</organism>
<sequence>MNSSIFLKETGNQYFIYNNETLEIISPSIGCIIYRLDKNTKTTKKFVVVNIYKRTTGQNKGIIDKIKLYPVNSIDGKKINYENVNYPIIFMLTNHGFWWRKELLKNYEFSWNKQSPRRTRSPSIPIIRDKIPSPNNWTGSLSPSSSSFPPFSSKLDRF</sequence>